<dbReference type="Proteomes" id="UP000326994">
    <property type="component" value="Unassembled WGS sequence"/>
</dbReference>
<gene>
    <name evidence="1" type="ORF">ULMS_17650</name>
</gene>
<evidence type="ECO:0000313" key="2">
    <source>
        <dbReference type="Proteomes" id="UP000326994"/>
    </source>
</evidence>
<comment type="caution">
    <text evidence="1">The sequence shown here is derived from an EMBL/GenBank/DDBJ whole genome shotgun (WGS) entry which is preliminary data.</text>
</comment>
<name>A0A5J4FUG6_9FLAO</name>
<protein>
    <submittedName>
        <fullName evidence="1">Uncharacterized protein</fullName>
    </submittedName>
</protein>
<accession>A0A5J4FUG6</accession>
<proteinExistence type="predicted"/>
<keyword evidence="2" id="KW-1185">Reference proteome</keyword>
<sequence>MREFTSEKGATLKKYKHANIEIENGWYSVTILGGITRQVSENKAVNEEVGKLETMEPTFEFIIRKTIEKPEYTANFSYQFKIET</sequence>
<reference evidence="1 2" key="1">
    <citation type="submission" date="2019-08" db="EMBL/GenBank/DDBJ databases">
        <title>Ulvibacter marinistellae sp. nov., isolated from a starfish, Patiria pectinifera.</title>
        <authorList>
            <person name="Kawano K."/>
            <person name="Ushijima N."/>
            <person name="Kihara M."/>
            <person name="Itoh H."/>
        </authorList>
    </citation>
    <scope>NUCLEOTIDE SEQUENCE [LARGE SCALE GENOMIC DNA]</scope>
    <source>
        <strain evidence="1 2">KK4</strain>
    </source>
</reference>
<dbReference type="RefSeq" id="WP_208997324.1">
    <property type="nucleotide sequence ID" value="NZ_BKCF01000003.1"/>
</dbReference>
<dbReference type="AlphaFoldDB" id="A0A5J4FUG6"/>
<organism evidence="1 2">
    <name type="scientific">Patiriisocius marinistellae</name>
    <dbReference type="NCBI Taxonomy" id="2494560"/>
    <lineage>
        <taxon>Bacteria</taxon>
        <taxon>Pseudomonadati</taxon>
        <taxon>Bacteroidota</taxon>
        <taxon>Flavobacteriia</taxon>
        <taxon>Flavobacteriales</taxon>
        <taxon>Flavobacteriaceae</taxon>
        <taxon>Patiriisocius</taxon>
    </lineage>
</organism>
<dbReference type="EMBL" id="BKCF01000003">
    <property type="protein sequence ID" value="GEQ86257.1"/>
    <property type="molecule type" value="Genomic_DNA"/>
</dbReference>
<evidence type="ECO:0000313" key="1">
    <source>
        <dbReference type="EMBL" id="GEQ86257.1"/>
    </source>
</evidence>